<dbReference type="Pfam" id="PF20159">
    <property type="entry name" value="YidB"/>
    <property type="match status" value="1"/>
</dbReference>
<reference evidence="1 2" key="1">
    <citation type="submission" date="2014-11" db="EMBL/GenBank/DDBJ databases">
        <title>Draft genome sequence of Chelonobacter oris 1662T, associated with respiratory disease in Hermann's Tortoises.</title>
        <authorList>
            <person name="Kudirkiene E."/>
            <person name="Hansen M.J."/>
            <person name="Bojesen A.M."/>
        </authorList>
    </citation>
    <scope>NUCLEOTIDE SEQUENCE [LARGE SCALE GENOMIC DNA]</scope>
    <source>
        <strain evidence="1 2">1662</strain>
    </source>
</reference>
<sequence>MLDKILGSVVSGVLGGEAGKQSQAMAIINALLSSQGGIQGILAKFQQGGLDDLLQSWLGTGENKSISPTQVEDVFGKQELQQAAQQAGVKDEAEASDLLSQFLPQIVDKLSPNGALDNNADGDLLSKGIQSVLNSFLK</sequence>
<gene>
    <name evidence="1" type="ORF">OA57_03685</name>
</gene>
<protein>
    <recommendedName>
        <fullName evidence="3">Ribosomal protein P2</fullName>
    </recommendedName>
</protein>
<evidence type="ECO:0008006" key="3">
    <source>
        <dbReference type="Google" id="ProtNLM"/>
    </source>
</evidence>
<dbReference type="Gene3D" id="1.10.10.690">
    <property type="entry name" value="YidB-like"/>
    <property type="match status" value="1"/>
</dbReference>
<name>A0A0A3AUP9_9PAST</name>
<evidence type="ECO:0000313" key="1">
    <source>
        <dbReference type="EMBL" id="KGQ70815.1"/>
    </source>
</evidence>
<organism evidence="1 2">
    <name type="scientific">Chelonobacter oris</name>
    <dbReference type="NCBI Taxonomy" id="505317"/>
    <lineage>
        <taxon>Bacteria</taxon>
        <taxon>Pseudomonadati</taxon>
        <taxon>Pseudomonadota</taxon>
        <taxon>Gammaproteobacteria</taxon>
        <taxon>Pasteurellales</taxon>
        <taxon>Pasteurellaceae</taxon>
        <taxon>Chelonobacter</taxon>
    </lineage>
</organism>
<evidence type="ECO:0000313" key="2">
    <source>
        <dbReference type="Proteomes" id="UP000030380"/>
    </source>
</evidence>
<dbReference type="InterPro" id="IPR045372">
    <property type="entry name" value="YidB"/>
</dbReference>
<comment type="caution">
    <text evidence="1">The sequence shown here is derived from an EMBL/GenBank/DDBJ whole genome shotgun (WGS) entry which is preliminary data.</text>
</comment>
<dbReference type="EMBL" id="JSUM01000005">
    <property type="protein sequence ID" value="KGQ70815.1"/>
    <property type="molecule type" value="Genomic_DNA"/>
</dbReference>
<dbReference type="Proteomes" id="UP000030380">
    <property type="component" value="Unassembled WGS sequence"/>
</dbReference>
<dbReference type="RefSeq" id="WP_034613746.1">
    <property type="nucleotide sequence ID" value="NZ_JSUM01000005.1"/>
</dbReference>
<dbReference type="InterPro" id="IPR027405">
    <property type="entry name" value="YidB-like"/>
</dbReference>
<dbReference type="AlphaFoldDB" id="A0A0A3AUP9"/>
<dbReference type="OrthoDB" id="5957313at2"/>
<dbReference type="SUPFAM" id="SSF140804">
    <property type="entry name" value="YidB-like"/>
    <property type="match status" value="1"/>
</dbReference>
<accession>A0A0A3AUP9</accession>
<keyword evidence="2" id="KW-1185">Reference proteome</keyword>
<proteinExistence type="predicted"/>
<dbReference type="STRING" id="505317.OA57_03685"/>